<gene>
    <name evidence="1" type="primary">80</name>
    <name evidence="1" type="ORF">REPROBATE_80</name>
</gene>
<name>S5Z5P7_9CAUD</name>
<accession>S5Z5P7</accession>
<dbReference type="OrthoDB" id="35946at10239"/>
<protein>
    <submittedName>
        <fullName evidence="1">Uncharacterized protein</fullName>
    </submittedName>
</protein>
<dbReference type="RefSeq" id="YP_008410001.1">
    <property type="nucleotide sequence ID" value="NC_022064.1"/>
</dbReference>
<dbReference type="Proteomes" id="UP000015555">
    <property type="component" value="Segment"/>
</dbReference>
<keyword evidence="2" id="KW-1185">Reference proteome</keyword>
<organism evidence="1 2">
    <name type="scientific">Mycobacterium phage Reprobate</name>
    <dbReference type="NCBI Taxonomy" id="1340828"/>
    <lineage>
        <taxon>Viruses</taxon>
        <taxon>Duplodnaviria</taxon>
        <taxon>Heunggongvirae</taxon>
        <taxon>Uroviricota</taxon>
        <taxon>Caudoviricetes</taxon>
        <taxon>Bclasvirinae</taxon>
        <taxon>Acadianvirus</taxon>
        <taxon>Acadianvirus reprobate</taxon>
    </lineage>
</organism>
<sequence>MMSLFDMIAGGNPASWQETAERAISAIERLAAAVETHNALQAGKCPSCDQMGRLRCPTHGPVVVPSNGDGS</sequence>
<dbReference type="GeneID" id="16546926"/>
<evidence type="ECO:0000313" key="2">
    <source>
        <dbReference type="Proteomes" id="UP000015555"/>
    </source>
</evidence>
<evidence type="ECO:0000313" key="1">
    <source>
        <dbReference type="EMBL" id="AGT12816.1"/>
    </source>
</evidence>
<reference evidence="2" key="1">
    <citation type="submission" date="2013-05" db="EMBL/GenBank/DDBJ databases">
        <authorList>
            <person name="Gramoney N."/>
            <person name="Khoza Z."/>
            <person name="Mackenzie J.S."/>
            <person name="Masiteng M.B."/>
            <person name="Mhlamvu N.R."/>
            <person name="Moonsamy B."/>
            <person name="Pillay B."/>
            <person name="Larsen M.H."/>
            <person name="Jacobs W.Jr."/>
            <person name="Rubin E.J."/>
            <person name="Kasprowicz V.O."/>
            <person name="Bishai W.R."/>
            <person name="Bowman C.A."/>
            <person name="Russell D.A."/>
            <person name="Jacobs-Sera D."/>
            <person name="Hendrix R.W."/>
            <person name="Hatfull G.F."/>
        </authorList>
    </citation>
    <scope>NUCLEOTIDE SEQUENCE [LARGE SCALE GENOMIC DNA]</scope>
</reference>
<proteinExistence type="predicted"/>
<dbReference type="KEGG" id="vg:16546926"/>
<dbReference type="EMBL" id="KF024727">
    <property type="protein sequence ID" value="AGT12816.1"/>
    <property type="molecule type" value="Genomic_DNA"/>
</dbReference>